<name>A0A9P1N5E7_9PELO</name>
<reference evidence="3" key="1">
    <citation type="submission" date="2022-11" db="EMBL/GenBank/DDBJ databases">
        <authorList>
            <person name="Kikuchi T."/>
        </authorList>
    </citation>
    <scope>NUCLEOTIDE SEQUENCE</scope>
    <source>
        <strain evidence="3">PS1010</strain>
    </source>
</reference>
<proteinExistence type="predicted"/>
<gene>
    <name evidence="3" type="ORF">CAMP_LOCUS11283</name>
</gene>
<dbReference type="EMBL" id="CANHGI010000004">
    <property type="protein sequence ID" value="CAI5448646.1"/>
    <property type="molecule type" value="Genomic_DNA"/>
</dbReference>
<evidence type="ECO:0000259" key="2">
    <source>
        <dbReference type="Pfam" id="PF02520"/>
    </source>
</evidence>
<dbReference type="PANTHER" id="PTHR21593">
    <property type="entry name" value="PRION-LIKE- Q/N-RICH -DOMAIN-BEARING PROTEIN PROTEIN"/>
    <property type="match status" value="1"/>
</dbReference>
<dbReference type="AlphaFoldDB" id="A0A9P1N5E7"/>
<dbReference type="OrthoDB" id="5802231at2759"/>
<dbReference type="Pfam" id="PF02520">
    <property type="entry name" value="ANIS5_cation-bd"/>
    <property type="match status" value="1"/>
</dbReference>
<organism evidence="3 4">
    <name type="scientific">Caenorhabditis angaria</name>
    <dbReference type="NCBI Taxonomy" id="860376"/>
    <lineage>
        <taxon>Eukaryota</taxon>
        <taxon>Metazoa</taxon>
        <taxon>Ecdysozoa</taxon>
        <taxon>Nematoda</taxon>
        <taxon>Chromadorea</taxon>
        <taxon>Rhabditida</taxon>
        <taxon>Rhabditina</taxon>
        <taxon>Rhabditomorpha</taxon>
        <taxon>Rhabditoidea</taxon>
        <taxon>Rhabditidae</taxon>
        <taxon>Peloderinae</taxon>
        <taxon>Caenorhabditis</taxon>
    </lineage>
</organism>
<dbReference type="Proteomes" id="UP001152747">
    <property type="component" value="Unassembled WGS sequence"/>
</dbReference>
<dbReference type="InterPro" id="IPR052823">
    <property type="entry name" value="SXP/RAL-2_related"/>
</dbReference>
<feature type="signal peptide" evidence="1">
    <location>
        <begin position="1"/>
        <end position="19"/>
    </location>
</feature>
<evidence type="ECO:0000256" key="1">
    <source>
        <dbReference type="SAM" id="SignalP"/>
    </source>
</evidence>
<protein>
    <recommendedName>
        <fullName evidence="2">SXP/RAL-2 family protein Ani s 5-like cation-binding domain-containing protein</fullName>
    </recommendedName>
</protein>
<accession>A0A9P1N5E7</accession>
<dbReference type="PANTHER" id="PTHR21593:SF43">
    <property type="entry name" value="SXP_RAL-2 FAMILY PROTEIN ANI S 5-LIKE CATION-BINDING DOMAIN-CONTAINING PROTEIN"/>
    <property type="match status" value="1"/>
</dbReference>
<dbReference type="InterPro" id="IPR003677">
    <property type="entry name" value="ANIS5_cation-bd"/>
</dbReference>
<keyword evidence="4" id="KW-1185">Reference proteome</keyword>
<evidence type="ECO:0000313" key="4">
    <source>
        <dbReference type="Proteomes" id="UP001152747"/>
    </source>
</evidence>
<sequence>MLKISGIFLLLIILDTYDCKTSTLSTVSTSTTEVPSSTADLSALIETPIFLQFATDSQRKEYIELESNPNLTLDMKQKAELNWAARCGEPVYSNFMAFVQQKKAQDDEENLRMDQIVSQLSPQAQEADKQVRAISSDMNQTKKEMDTNVQLQLSKLPKKVYYELTFATQ</sequence>
<comment type="caution">
    <text evidence="3">The sequence shown here is derived from an EMBL/GenBank/DDBJ whole genome shotgun (WGS) entry which is preliminary data.</text>
</comment>
<feature type="domain" description="SXP/RAL-2 family protein Ani s 5-like cation-binding" evidence="2">
    <location>
        <begin position="58"/>
        <end position="160"/>
    </location>
</feature>
<feature type="chain" id="PRO_5040170801" description="SXP/RAL-2 family protein Ani s 5-like cation-binding domain-containing protein" evidence="1">
    <location>
        <begin position="20"/>
        <end position="169"/>
    </location>
</feature>
<keyword evidence="1" id="KW-0732">Signal</keyword>
<evidence type="ECO:0000313" key="3">
    <source>
        <dbReference type="EMBL" id="CAI5448646.1"/>
    </source>
</evidence>